<proteinExistence type="predicted"/>
<accession>A0A8H5FUJ7</accession>
<dbReference type="AlphaFoldDB" id="A0A8H5FUJ7"/>
<comment type="caution">
    <text evidence="1">The sequence shown here is derived from an EMBL/GenBank/DDBJ whole genome shotgun (WGS) entry which is preliminary data.</text>
</comment>
<gene>
    <name evidence="1" type="ORF">D9756_009389</name>
</gene>
<dbReference type="Proteomes" id="UP000559027">
    <property type="component" value="Unassembled WGS sequence"/>
</dbReference>
<evidence type="ECO:0008006" key="3">
    <source>
        <dbReference type="Google" id="ProtNLM"/>
    </source>
</evidence>
<reference evidence="1 2" key="1">
    <citation type="journal article" date="2020" name="ISME J.">
        <title>Uncovering the hidden diversity of litter-decomposition mechanisms in mushroom-forming fungi.</title>
        <authorList>
            <person name="Floudas D."/>
            <person name="Bentzer J."/>
            <person name="Ahren D."/>
            <person name="Johansson T."/>
            <person name="Persson P."/>
            <person name="Tunlid A."/>
        </authorList>
    </citation>
    <scope>NUCLEOTIDE SEQUENCE [LARGE SCALE GENOMIC DNA]</scope>
    <source>
        <strain evidence="1 2">CBS 146.42</strain>
    </source>
</reference>
<organism evidence="1 2">
    <name type="scientific">Leucocoprinus leucothites</name>
    <dbReference type="NCBI Taxonomy" id="201217"/>
    <lineage>
        <taxon>Eukaryota</taxon>
        <taxon>Fungi</taxon>
        <taxon>Dikarya</taxon>
        <taxon>Basidiomycota</taxon>
        <taxon>Agaricomycotina</taxon>
        <taxon>Agaricomycetes</taxon>
        <taxon>Agaricomycetidae</taxon>
        <taxon>Agaricales</taxon>
        <taxon>Agaricineae</taxon>
        <taxon>Agaricaceae</taxon>
        <taxon>Leucocoprinus</taxon>
    </lineage>
</organism>
<sequence>MSHPEPVQDGFATVPDDTIRDISFYLDRKSYLAFSGACSRLRELLLGDLFENKAIQIDPTDPHTSDRLPHPSRLEEYISRVIVKQPDGSSDILLHSACNAFLQRLQQLHAVGFHGVNFQSVSQDQSMFRNLSIALRHTSVLAIIEQTTAFPPHILANCLKLEALALDLRSITRSVYGPVWNQWLLEPNGEPARPKDVTLFGNTTGMRRFGEFLETKGQFSFERVRRLKLTYDEYQPGTGNVTSRAFSISNTGERRPYVVENPSNSERAGSILRHVGTALVYLELNVRLFDISQFGIPTKDLEGLCNLRYLKVTLTIRAKYFTRMQDPSDPWLISLMKSLPPHPTSEKLHLHYKILLEKNGGPDDESGALKMLQSFISRVLDRYFVDKKFANLKQIQLQAGMFRNGHAPLIAQEHDADVFFPSIPENGLSRSAEVWVAHSPQFTQSQA</sequence>
<protein>
    <recommendedName>
        <fullName evidence="3">F-box domain-containing protein</fullName>
    </recommendedName>
</protein>
<name>A0A8H5FUJ7_9AGAR</name>
<evidence type="ECO:0000313" key="1">
    <source>
        <dbReference type="EMBL" id="KAF5349273.1"/>
    </source>
</evidence>
<dbReference type="EMBL" id="JAACJO010000017">
    <property type="protein sequence ID" value="KAF5349273.1"/>
    <property type="molecule type" value="Genomic_DNA"/>
</dbReference>
<evidence type="ECO:0000313" key="2">
    <source>
        <dbReference type="Proteomes" id="UP000559027"/>
    </source>
</evidence>
<keyword evidence="2" id="KW-1185">Reference proteome</keyword>